<dbReference type="RefSeq" id="WP_094218803.1">
    <property type="nucleotide sequence ID" value="NZ_MCGQ01000020.1"/>
</dbReference>
<dbReference type="AlphaFoldDB" id="A0A233SC99"/>
<accession>A0A233SC99</accession>
<dbReference type="OrthoDB" id="4317980at2"/>
<evidence type="ECO:0000313" key="2">
    <source>
        <dbReference type="Proteomes" id="UP000215483"/>
    </source>
</evidence>
<name>A0A233SC99_STRDA</name>
<keyword evidence="2" id="KW-1185">Reference proteome</keyword>
<sequence length="122" mass="13397">MPASDPIAPPRVLPFAEHAARPSREPSAQDAALSLDQLAAERTETLPGPFHYQLKGVRFTLPALRGLPLDVWERVRGGTDPVASLRAVVGEQKTREMAAAGFTLCDLDVIVEDWERRSGVRR</sequence>
<protein>
    <submittedName>
        <fullName evidence="1">Uncharacterized protein</fullName>
    </submittedName>
</protein>
<dbReference type="EMBL" id="MCGQ01000020">
    <property type="protein sequence ID" value="OXY93271.1"/>
    <property type="molecule type" value="Genomic_DNA"/>
</dbReference>
<gene>
    <name evidence="1" type="ORF">BEK98_23985</name>
</gene>
<organism evidence="1 2">
    <name type="scientific">Streptomyces diastatochromogenes</name>
    <dbReference type="NCBI Taxonomy" id="42236"/>
    <lineage>
        <taxon>Bacteria</taxon>
        <taxon>Bacillati</taxon>
        <taxon>Actinomycetota</taxon>
        <taxon>Actinomycetes</taxon>
        <taxon>Kitasatosporales</taxon>
        <taxon>Streptomycetaceae</taxon>
        <taxon>Streptomyces</taxon>
    </lineage>
</organism>
<comment type="caution">
    <text evidence="1">The sequence shown here is derived from an EMBL/GenBank/DDBJ whole genome shotgun (WGS) entry which is preliminary data.</text>
</comment>
<dbReference type="Proteomes" id="UP000215483">
    <property type="component" value="Unassembled WGS sequence"/>
</dbReference>
<proteinExistence type="predicted"/>
<evidence type="ECO:0000313" key="1">
    <source>
        <dbReference type="EMBL" id="OXY93271.1"/>
    </source>
</evidence>
<reference evidence="1 2" key="1">
    <citation type="submission" date="2016-07" db="EMBL/GenBank/DDBJ databases">
        <title>Draft genome of Streptomyces diastatochromogenes.</title>
        <authorList>
            <person name="Podduturi R."/>
            <person name="Lukassen M.B."/>
            <person name="Clausen N."/>
            <person name="Nielsen J.L."/>
            <person name="Jorgensen N.O."/>
        </authorList>
    </citation>
    <scope>NUCLEOTIDE SEQUENCE [LARGE SCALE GENOMIC DNA]</scope>
    <source>
        <strain evidence="1 2">DSM 40608</strain>
    </source>
</reference>